<name>A0A0J0XSR9_9TREE</name>
<dbReference type="RefSeq" id="XP_018280609.1">
    <property type="nucleotide sequence ID" value="XM_018425898.1"/>
</dbReference>
<proteinExistence type="predicted"/>
<evidence type="ECO:0000313" key="9">
    <source>
        <dbReference type="EMBL" id="KLT44118.1"/>
    </source>
</evidence>
<accession>A0A0J0XSR9</accession>
<keyword evidence="7" id="KW-0067">ATP-binding</keyword>
<dbReference type="GO" id="GO:0042292">
    <property type="term" value="F:URM1 activating enzyme activity"/>
    <property type="evidence" value="ECO:0007669"/>
    <property type="project" value="TreeGrafter"/>
</dbReference>
<feature type="domain" description="Rhodanese" evidence="8">
    <location>
        <begin position="303"/>
        <end position="389"/>
    </location>
</feature>
<dbReference type="PANTHER" id="PTHR10953:SF102">
    <property type="entry name" value="ADENYLYLTRANSFERASE AND SULFURTRANSFERASE MOCS3"/>
    <property type="match status" value="1"/>
</dbReference>
<dbReference type="Pfam" id="PF00581">
    <property type="entry name" value="Rhodanese"/>
    <property type="match status" value="1"/>
</dbReference>
<dbReference type="Gene3D" id="3.40.250.10">
    <property type="entry name" value="Rhodanese-like domain"/>
    <property type="match status" value="1"/>
</dbReference>
<dbReference type="GO" id="GO:0016779">
    <property type="term" value="F:nucleotidyltransferase activity"/>
    <property type="evidence" value="ECO:0007669"/>
    <property type="project" value="UniProtKB-KW"/>
</dbReference>
<dbReference type="PANTHER" id="PTHR10953">
    <property type="entry name" value="UBIQUITIN-ACTIVATING ENZYME E1"/>
    <property type="match status" value="1"/>
</dbReference>
<keyword evidence="3" id="KW-0819">tRNA processing</keyword>
<dbReference type="GeneID" id="28986501"/>
<keyword evidence="6" id="KW-0833">Ubl conjugation pathway</keyword>
<dbReference type="InterPro" id="IPR036873">
    <property type="entry name" value="Rhodanese-like_dom_sf"/>
</dbReference>
<keyword evidence="10" id="KW-1185">Reference proteome</keyword>
<evidence type="ECO:0000256" key="1">
    <source>
        <dbReference type="ARBA" id="ARBA00004514"/>
    </source>
</evidence>
<evidence type="ECO:0000256" key="7">
    <source>
        <dbReference type="ARBA" id="ARBA00022840"/>
    </source>
</evidence>
<dbReference type="InterPro" id="IPR035985">
    <property type="entry name" value="Ubiquitin-activating_enz"/>
</dbReference>
<dbReference type="PROSITE" id="PS50206">
    <property type="entry name" value="RHODANESE_3"/>
    <property type="match status" value="1"/>
</dbReference>
<dbReference type="GO" id="GO:0032447">
    <property type="term" value="P:protein urmylation"/>
    <property type="evidence" value="ECO:0007669"/>
    <property type="project" value="TreeGrafter"/>
</dbReference>
<dbReference type="GO" id="GO:0004792">
    <property type="term" value="F:thiosulfate-cyanide sulfurtransferase activity"/>
    <property type="evidence" value="ECO:0007669"/>
    <property type="project" value="TreeGrafter"/>
</dbReference>
<gene>
    <name evidence="9" type="ORF">CC85DRAFT_31040</name>
</gene>
<protein>
    <recommendedName>
        <fullName evidence="8">Rhodanese domain-containing protein</fullName>
    </recommendedName>
</protein>
<evidence type="ECO:0000256" key="4">
    <source>
        <dbReference type="ARBA" id="ARBA00022695"/>
    </source>
</evidence>
<dbReference type="SUPFAM" id="SSF69572">
    <property type="entry name" value="Activating enzymes of the ubiquitin-like proteins"/>
    <property type="match status" value="1"/>
</dbReference>
<dbReference type="OrthoDB" id="10261062at2759"/>
<keyword evidence="4" id="KW-0548">Nucleotidyltransferase</keyword>
<comment type="subcellular location">
    <subcellularLocation>
        <location evidence="1">Cytoplasm</location>
        <location evidence="1">Cytosol</location>
    </subcellularLocation>
</comment>
<dbReference type="InterPro" id="IPR000594">
    <property type="entry name" value="ThiF_NAD_FAD-bd"/>
</dbReference>
<sequence length="391" mass="41484">MSADQQAEQEQQDWPLSLEEYARYGRQMIMPEWGLGGQLAVRNARVAVVGAGGLGCPVLQYIVGAGVGEVTVIDHDTVSASNLHRQVLHTTERVGMNKALSACIALKAINPHPSLDPVAEPITPTNAITLLRDHDLVLDCTDRPYTRYLINDACVRLSLPLVSGAALGAAGQWAVYGGSPEGTKRACYRCLWPKPGPSSRCDEAGVWGPVTGMVGSGMAAEALRLLTSNGGGKVALHILHMGGSPMVRTVGMRPASAKCVACGPSATLTDNLESEDYAALCGETAPLPEVDRLTVQDLRAVASLPEVVVVDTRPPHEYRICSLPNTANIPLASVLASPESVPSGRAIFLCRRGNDSQLAAAALRQLGRDATDVRGGLVAWSREIDPRFPLY</sequence>
<dbReference type="Pfam" id="PF00899">
    <property type="entry name" value="ThiF"/>
    <property type="match status" value="1"/>
</dbReference>
<reference evidence="9 10" key="1">
    <citation type="submission" date="2015-03" db="EMBL/GenBank/DDBJ databases">
        <title>Genomics and transcriptomics of the oil-accumulating basidiomycete yeast T. oleaginosus allow insights into substrate utilization and the diverse evolutionary trajectories of mating systems in fungi.</title>
        <authorList>
            <consortium name="DOE Joint Genome Institute"/>
            <person name="Kourist R."/>
            <person name="Kracht O."/>
            <person name="Bracharz F."/>
            <person name="Lipzen A."/>
            <person name="Nolan M."/>
            <person name="Ohm R."/>
            <person name="Grigoriev I."/>
            <person name="Sun S."/>
            <person name="Heitman J."/>
            <person name="Bruck T."/>
            <person name="Nowrousian M."/>
        </authorList>
    </citation>
    <scope>NUCLEOTIDE SEQUENCE [LARGE SCALE GENOMIC DNA]</scope>
    <source>
        <strain evidence="9 10">IBC0246</strain>
    </source>
</reference>
<dbReference type="Gene3D" id="3.40.50.720">
    <property type="entry name" value="NAD(P)-binding Rossmann-like Domain"/>
    <property type="match status" value="1"/>
</dbReference>
<dbReference type="SMART" id="SM00450">
    <property type="entry name" value="RHOD"/>
    <property type="match status" value="1"/>
</dbReference>
<evidence type="ECO:0000256" key="3">
    <source>
        <dbReference type="ARBA" id="ARBA00022694"/>
    </source>
</evidence>
<evidence type="ECO:0000313" key="10">
    <source>
        <dbReference type="Proteomes" id="UP000053611"/>
    </source>
</evidence>
<dbReference type="GO" id="GO:0005524">
    <property type="term" value="F:ATP binding"/>
    <property type="evidence" value="ECO:0007669"/>
    <property type="project" value="UniProtKB-KW"/>
</dbReference>
<dbReference type="FunFam" id="3.40.50.720:FF:000033">
    <property type="entry name" value="Adenylyltransferase and sulfurtransferase MOCS3"/>
    <property type="match status" value="1"/>
</dbReference>
<dbReference type="Proteomes" id="UP000053611">
    <property type="component" value="Unassembled WGS sequence"/>
</dbReference>
<dbReference type="STRING" id="879819.A0A0J0XSR9"/>
<evidence type="ECO:0000259" key="8">
    <source>
        <dbReference type="PROSITE" id="PS50206"/>
    </source>
</evidence>
<dbReference type="GO" id="GO:0002143">
    <property type="term" value="P:tRNA wobble position uridine thiolation"/>
    <property type="evidence" value="ECO:0007669"/>
    <property type="project" value="TreeGrafter"/>
</dbReference>
<keyword evidence="5" id="KW-0547">Nucleotide-binding</keyword>
<evidence type="ECO:0000256" key="5">
    <source>
        <dbReference type="ARBA" id="ARBA00022741"/>
    </source>
</evidence>
<dbReference type="GO" id="GO:0005829">
    <property type="term" value="C:cytosol"/>
    <property type="evidence" value="ECO:0007669"/>
    <property type="project" value="UniProtKB-SubCell"/>
</dbReference>
<dbReference type="CDD" id="cd00757">
    <property type="entry name" value="ThiF_MoeB_HesA_family"/>
    <property type="match status" value="1"/>
</dbReference>
<dbReference type="AlphaFoldDB" id="A0A0J0XSR9"/>
<dbReference type="InterPro" id="IPR001763">
    <property type="entry name" value="Rhodanese-like_dom"/>
</dbReference>
<organism evidence="9 10">
    <name type="scientific">Cutaneotrichosporon oleaginosum</name>
    <dbReference type="NCBI Taxonomy" id="879819"/>
    <lineage>
        <taxon>Eukaryota</taxon>
        <taxon>Fungi</taxon>
        <taxon>Dikarya</taxon>
        <taxon>Basidiomycota</taxon>
        <taxon>Agaricomycotina</taxon>
        <taxon>Tremellomycetes</taxon>
        <taxon>Trichosporonales</taxon>
        <taxon>Trichosporonaceae</taxon>
        <taxon>Cutaneotrichosporon</taxon>
    </lineage>
</organism>
<evidence type="ECO:0000256" key="2">
    <source>
        <dbReference type="ARBA" id="ARBA00022679"/>
    </source>
</evidence>
<evidence type="ECO:0000256" key="6">
    <source>
        <dbReference type="ARBA" id="ARBA00022786"/>
    </source>
</evidence>
<dbReference type="InterPro" id="IPR045886">
    <property type="entry name" value="ThiF/MoeB/HesA"/>
</dbReference>
<dbReference type="EMBL" id="KQ087189">
    <property type="protein sequence ID" value="KLT44118.1"/>
    <property type="molecule type" value="Genomic_DNA"/>
</dbReference>
<keyword evidence="2" id="KW-0808">Transferase</keyword>